<evidence type="ECO:0000259" key="1">
    <source>
        <dbReference type="SMART" id="SM00382"/>
    </source>
</evidence>
<dbReference type="PANTHER" id="PTHR30050">
    <property type="entry name" value="CHROMOSOMAL REPLICATION INITIATOR PROTEIN DNAA"/>
    <property type="match status" value="1"/>
</dbReference>
<gene>
    <name evidence="2" type="ORF">IV38_GL000627</name>
    <name evidence="3" type="ORF">IV40_GL000040</name>
</gene>
<dbReference type="PANTHER" id="PTHR30050:SF8">
    <property type="entry name" value="PRIMOSOMAL PROTEIN DNAI"/>
    <property type="match status" value="1"/>
</dbReference>
<dbReference type="PATRIC" id="fig|81857.3.peg.634"/>
<dbReference type="SUPFAM" id="SSF52540">
    <property type="entry name" value="P-loop containing nucleoside triphosphate hydrolases"/>
    <property type="match status" value="1"/>
</dbReference>
<proteinExistence type="predicted"/>
<evidence type="ECO:0000313" key="3">
    <source>
        <dbReference type="EMBL" id="KRN33732.1"/>
    </source>
</evidence>
<dbReference type="InterPro" id="IPR003593">
    <property type="entry name" value="AAA+_ATPase"/>
</dbReference>
<dbReference type="Proteomes" id="UP000051751">
    <property type="component" value="Unassembled WGS sequence"/>
</dbReference>
<dbReference type="Pfam" id="PF01695">
    <property type="entry name" value="IstB_IS21"/>
    <property type="match status" value="1"/>
</dbReference>
<dbReference type="InterPro" id="IPR027417">
    <property type="entry name" value="P-loop_NTPase"/>
</dbReference>
<organism evidence="2 5">
    <name type="scientific">Lactobacillus selangorensis</name>
    <dbReference type="NCBI Taxonomy" id="81857"/>
    <lineage>
        <taxon>Bacteria</taxon>
        <taxon>Bacillati</taxon>
        <taxon>Bacillota</taxon>
        <taxon>Bacilli</taxon>
        <taxon>Lactobacillales</taxon>
        <taxon>Lactobacillaceae</taxon>
        <taxon>Lactobacillus</taxon>
    </lineage>
</organism>
<evidence type="ECO:0000313" key="2">
    <source>
        <dbReference type="EMBL" id="KRN29739.1"/>
    </source>
</evidence>
<dbReference type="NCBIfam" id="NF006505">
    <property type="entry name" value="PRK08939.1"/>
    <property type="match status" value="1"/>
</dbReference>
<dbReference type="Pfam" id="PF07319">
    <property type="entry name" value="DnaI_N"/>
    <property type="match status" value="1"/>
</dbReference>
<comment type="caution">
    <text evidence="2">The sequence shown here is derived from an EMBL/GenBank/DDBJ whole genome shotgun (WGS) entry which is preliminary data.</text>
</comment>
<dbReference type="GO" id="GO:0006260">
    <property type="term" value="P:DNA replication"/>
    <property type="evidence" value="ECO:0007669"/>
    <property type="project" value="TreeGrafter"/>
</dbReference>
<dbReference type="RefSeq" id="WP_057768157.1">
    <property type="nucleotide sequence ID" value="NZ_JQAT01000001.1"/>
</dbReference>
<dbReference type="EMBL" id="JQAT01000001">
    <property type="protein sequence ID" value="KRN29739.1"/>
    <property type="molecule type" value="Genomic_DNA"/>
</dbReference>
<dbReference type="OrthoDB" id="61127at2"/>
<dbReference type="AlphaFoldDB" id="A0A0R2FQ07"/>
<sequence>MEDLGKSMQQTMNRRNWNKKFAEMVQQSLQDPDVQAFLNAHKAEMTPETLDRSAAKIYEYVLEKNKLAHGEPTFAPGYAPKLVMDQHLIDVTYVPTTELQEKRAVQTLKNRVQRINMPKDIADASLLSYDPTGRSNALQAANQFFMAYVNDPKTFHPGLYLTGPFGVGKTYLLGALANALAEKGFRTTLLHFPTFAVEMKNAIKDNNVQAKIDRVKKAPILMLDDIGAGTVSAWVRDEVLGIILQYRMQEQLPTFFSSNETMDELTNFLTISSQGDNEPLKAKRIMERVRYLSRQVVVQGPNRRLENS</sequence>
<evidence type="ECO:0000313" key="4">
    <source>
        <dbReference type="Proteomes" id="UP000051645"/>
    </source>
</evidence>
<evidence type="ECO:0000313" key="5">
    <source>
        <dbReference type="Proteomes" id="UP000051751"/>
    </source>
</evidence>
<protein>
    <submittedName>
        <fullName evidence="2">DnaI protein</fullName>
    </submittedName>
</protein>
<dbReference type="Gene3D" id="3.40.50.300">
    <property type="entry name" value="P-loop containing nucleotide triphosphate hydrolases"/>
    <property type="match status" value="1"/>
</dbReference>
<dbReference type="SMART" id="SM00382">
    <property type="entry name" value="AAA"/>
    <property type="match status" value="1"/>
</dbReference>
<dbReference type="InterPro" id="IPR002611">
    <property type="entry name" value="IstB_ATP-bd"/>
</dbReference>
<accession>A0A0R2FQ07</accession>
<dbReference type="GO" id="GO:0005524">
    <property type="term" value="F:ATP binding"/>
    <property type="evidence" value="ECO:0007669"/>
    <property type="project" value="InterPro"/>
</dbReference>
<dbReference type="InterPro" id="IPR009928">
    <property type="entry name" value="DnaI_N"/>
</dbReference>
<dbReference type="EMBL" id="JQAZ01000001">
    <property type="protein sequence ID" value="KRN33732.1"/>
    <property type="molecule type" value="Genomic_DNA"/>
</dbReference>
<dbReference type="Proteomes" id="UP000051645">
    <property type="component" value="Unassembled WGS sequence"/>
</dbReference>
<reference evidence="4 5" key="1">
    <citation type="journal article" date="2015" name="Genome Announc.">
        <title>Expanding the biotechnology potential of lactobacilli through comparative genomics of 213 strains and associated genera.</title>
        <authorList>
            <person name="Sun Z."/>
            <person name="Harris H.M."/>
            <person name="McCann A."/>
            <person name="Guo C."/>
            <person name="Argimon S."/>
            <person name="Zhang W."/>
            <person name="Yang X."/>
            <person name="Jeffery I.B."/>
            <person name="Cooney J.C."/>
            <person name="Kagawa T.F."/>
            <person name="Liu W."/>
            <person name="Song Y."/>
            <person name="Salvetti E."/>
            <person name="Wrobel A."/>
            <person name="Rasinkangas P."/>
            <person name="Parkhill J."/>
            <person name="Rea M.C."/>
            <person name="O'Sullivan O."/>
            <person name="Ritari J."/>
            <person name="Douillard F.P."/>
            <person name="Paul Ross R."/>
            <person name="Yang R."/>
            <person name="Briner A.E."/>
            <person name="Felis G.E."/>
            <person name="de Vos W.M."/>
            <person name="Barrangou R."/>
            <person name="Klaenhammer T.R."/>
            <person name="Caufield P.W."/>
            <person name="Cui Y."/>
            <person name="Zhang H."/>
            <person name="O'Toole P.W."/>
        </authorList>
    </citation>
    <scope>NUCLEOTIDE SEQUENCE [LARGE SCALE GENOMIC DNA]</scope>
    <source>
        <strain evidence="2 5">ATCC BAA-66</strain>
        <strain evidence="3 4">DSM 13344</strain>
    </source>
</reference>
<keyword evidence="4" id="KW-1185">Reference proteome</keyword>
<dbReference type="STRING" id="81857.IV38_GL000627"/>
<name>A0A0R2FQ07_9LACO</name>
<feature type="domain" description="AAA+ ATPase" evidence="1">
    <location>
        <begin position="155"/>
        <end position="302"/>
    </location>
</feature>